<dbReference type="OrthoDB" id="6513042at2759"/>
<reference evidence="3 4" key="2">
    <citation type="submission" date="2018-11" db="EMBL/GenBank/DDBJ databases">
        <authorList>
            <consortium name="Pathogen Informatics"/>
        </authorList>
    </citation>
    <scope>NUCLEOTIDE SEQUENCE [LARGE SCALE GENOMIC DNA]</scope>
</reference>
<reference evidence="5" key="1">
    <citation type="submission" date="2016-06" db="UniProtKB">
        <authorList>
            <consortium name="WormBaseParasite"/>
        </authorList>
    </citation>
    <scope>IDENTIFICATION</scope>
</reference>
<dbReference type="InterPro" id="IPR057596">
    <property type="entry name" value="RDRP_core"/>
</dbReference>
<dbReference type="EC" id="2.7.7.48" evidence="1"/>
<dbReference type="Proteomes" id="UP000271098">
    <property type="component" value="Unassembled WGS sequence"/>
</dbReference>
<keyword evidence="4" id="KW-1185">Reference proteome</keyword>
<gene>
    <name evidence="3" type="ORF">GPUH_LOCUS5372</name>
</gene>
<accession>A0A183D9I1</accession>
<proteinExistence type="inferred from homology"/>
<dbReference type="GO" id="GO:0003723">
    <property type="term" value="F:RNA binding"/>
    <property type="evidence" value="ECO:0007669"/>
    <property type="project" value="UniProtKB-KW"/>
</dbReference>
<name>A0A183D9I1_9BILA</name>
<protein>
    <recommendedName>
        <fullName evidence="1">RNA-dependent RNA polymerase</fullName>
        <ecNumber evidence="1">2.7.7.48</ecNumber>
    </recommendedName>
</protein>
<dbReference type="PANTHER" id="PTHR23079:SF57">
    <property type="entry name" value="RNA-DIRECTED RNA POLYMERASE"/>
    <property type="match status" value="1"/>
</dbReference>
<evidence type="ECO:0000313" key="5">
    <source>
        <dbReference type="WBParaSite" id="GPUH_0000537901-mRNA-1"/>
    </source>
</evidence>
<dbReference type="PANTHER" id="PTHR23079">
    <property type="entry name" value="RNA-DEPENDENT RNA POLYMERASE"/>
    <property type="match status" value="1"/>
</dbReference>
<evidence type="ECO:0000256" key="1">
    <source>
        <dbReference type="RuleBase" id="RU363098"/>
    </source>
</evidence>
<keyword evidence="1" id="KW-0548">Nucleotidyltransferase</keyword>
<dbReference type="InterPro" id="IPR007855">
    <property type="entry name" value="RDRP"/>
</dbReference>
<keyword evidence="1" id="KW-0808">Transferase</keyword>
<dbReference type="EMBL" id="UYRT01011285">
    <property type="protein sequence ID" value="VDK50459.1"/>
    <property type="molecule type" value="Genomic_DNA"/>
</dbReference>
<evidence type="ECO:0000313" key="3">
    <source>
        <dbReference type="EMBL" id="VDK50459.1"/>
    </source>
</evidence>
<keyword evidence="1" id="KW-0696">RNA-directed RNA polymerase</keyword>
<keyword evidence="1" id="KW-0694">RNA-binding</keyword>
<dbReference type="GO" id="GO:0031380">
    <property type="term" value="C:nuclear RNA-directed RNA polymerase complex"/>
    <property type="evidence" value="ECO:0007669"/>
    <property type="project" value="TreeGrafter"/>
</dbReference>
<comment type="catalytic activity">
    <reaction evidence="1">
        <text>RNA(n) + a ribonucleoside 5'-triphosphate = RNA(n+1) + diphosphate</text>
        <dbReference type="Rhea" id="RHEA:21248"/>
        <dbReference type="Rhea" id="RHEA-COMP:14527"/>
        <dbReference type="Rhea" id="RHEA-COMP:17342"/>
        <dbReference type="ChEBI" id="CHEBI:33019"/>
        <dbReference type="ChEBI" id="CHEBI:61557"/>
        <dbReference type="ChEBI" id="CHEBI:140395"/>
        <dbReference type="EC" id="2.7.7.48"/>
    </reaction>
</comment>
<organism evidence="5">
    <name type="scientific">Gongylonema pulchrum</name>
    <dbReference type="NCBI Taxonomy" id="637853"/>
    <lineage>
        <taxon>Eukaryota</taxon>
        <taxon>Metazoa</taxon>
        <taxon>Ecdysozoa</taxon>
        <taxon>Nematoda</taxon>
        <taxon>Chromadorea</taxon>
        <taxon>Rhabditida</taxon>
        <taxon>Spirurina</taxon>
        <taxon>Spiruromorpha</taxon>
        <taxon>Spiruroidea</taxon>
        <taxon>Gongylonematidae</taxon>
        <taxon>Gongylonema</taxon>
    </lineage>
</organism>
<comment type="similarity">
    <text evidence="1">Belongs to the RdRP family.</text>
</comment>
<sequence length="143" mass="16605">MFVNYVLDGYERDPRVTLEVLERLINMVDEMKELPPLEQCFKRLCDNIYEKRELLAAIYDKDFEEGFQKVRKVVITPTRTLLVVPELLMGNRVLREFDDNGEGALRIQFREDDGTPLRRNIAGLFVITTTVHNSLLHGIHISG</sequence>
<evidence type="ECO:0000313" key="4">
    <source>
        <dbReference type="Proteomes" id="UP000271098"/>
    </source>
</evidence>
<evidence type="ECO:0000259" key="2">
    <source>
        <dbReference type="Pfam" id="PF05183"/>
    </source>
</evidence>
<dbReference type="WBParaSite" id="GPUH_0000537901-mRNA-1">
    <property type="protein sequence ID" value="GPUH_0000537901-mRNA-1"/>
    <property type="gene ID" value="GPUH_0000537901"/>
</dbReference>
<feature type="domain" description="RDRP core" evidence="2">
    <location>
        <begin position="75"/>
        <end position="143"/>
    </location>
</feature>
<dbReference type="Pfam" id="PF05183">
    <property type="entry name" value="RdRP"/>
    <property type="match status" value="1"/>
</dbReference>
<dbReference type="GO" id="GO:0003968">
    <property type="term" value="F:RNA-directed RNA polymerase activity"/>
    <property type="evidence" value="ECO:0007669"/>
    <property type="project" value="UniProtKB-KW"/>
</dbReference>
<dbReference type="AlphaFoldDB" id="A0A183D9I1"/>
<dbReference type="GO" id="GO:0030422">
    <property type="term" value="P:siRNA processing"/>
    <property type="evidence" value="ECO:0007669"/>
    <property type="project" value="TreeGrafter"/>
</dbReference>